<organism evidence="1 2">
    <name type="scientific">Solanum pinnatisectum</name>
    <name type="common">tansyleaf nightshade</name>
    <dbReference type="NCBI Taxonomy" id="50273"/>
    <lineage>
        <taxon>Eukaryota</taxon>
        <taxon>Viridiplantae</taxon>
        <taxon>Streptophyta</taxon>
        <taxon>Embryophyta</taxon>
        <taxon>Tracheophyta</taxon>
        <taxon>Spermatophyta</taxon>
        <taxon>Magnoliopsida</taxon>
        <taxon>eudicotyledons</taxon>
        <taxon>Gunneridae</taxon>
        <taxon>Pentapetalae</taxon>
        <taxon>asterids</taxon>
        <taxon>lamiids</taxon>
        <taxon>Solanales</taxon>
        <taxon>Solanaceae</taxon>
        <taxon>Solanoideae</taxon>
        <taxon>Solaneae</taxon>
        <taxon>Solanum</taxon>
    </lineage>
</organism>
<dbReference type="Proteomes" id="UP001311915">
    <property type="component" value="Unassembled WGS sequence"/>
</dbReference>
<sequence>MLLLVFCFVKIYQVDNVTSFQRKTIGLALSTIPTLRLPQGGNKDLSEDEFRFHFINTQSVRDNLQTCSSLNGESFNAAIGRLQ</sequence>
<protein>
    <submittedName>
        <fullName evidence="1">Uncharacterized protein</fullName>
    </submittedName>
</protein>
<keyword evidence="2" id="KW-1185">Reference proteome</keyword>
<dbReference type="EMBL" id="JAWPEI010000003">
    <property type="protein sequence ID" value="KAK4731601.1"/>
    <property type="molecule type" value="Genomic_DNA"/>
</dbReference>
<evidence type="ECO:0000313" key="1">
    <source>
        <dbReference type="EMBL" id="KAK4731601.1"/>
    </source>
</evidence>
<accession>A0AAV9M113</accession>
<name>A0AAV9M113_9SOLN</name>
<comment type="caution">
    <text evidence="1">The sequence shown here is derived from an EMBL/GenBank/DDBJ whole genome shotgun (WGS) entry which is preliminary data.</text>
</comment>
<reference evidence="1 2" key="1">
    <citation type="submission" date="2023-10" db="EMBL/GenBank/DDBJ databases">
        <title>Genome-Wide Identification Analysis in wild type Solanum Pinnatisectum Reveals Some Genes Defensing Phytophthora Infestans.</title>
        <authorList>
            <person name="Sun C."/>
        </authorList>
    </citation>
    <scope>NUCLEOTIDE SEQUENCE [LARGE SCALE GENOMIC DNA]</scope>
    <source>
        <strain evidence="1">LQN</strain>
        <tissue evidence="1">Leaf</tissue>
    </source>
</reference>
<evidence type="ECO:0000313" key="2">
    <source>
        <dbReference type="Proteomes" id="UP001311915"/>
    </source>
</evidence>
<gene>
    <name evidence="1" type="ORF">R3W88_024589</name>
</gene>
<dbReference type="AlphaFoldDB" id="A0AAV9M113"/>
<proteinExistence type="predicted"/>